<organism evidence="3 4">
    <name type="scientific">Kitasatospora aburaviensis</name>
    <dbReference type="NCBI Taxonomy" id="67265"/>
    <lineage>
        <taxon>Bacteria</taxon>
        <taxon>Bacillati</taxon>
        <taxon>Actinomycetota</taxon>
        <taxon>Actinomycetes</taxon>
        <taxon>Kitasatosporales</taxon>
        <taxon>Streptomycetaceae</taxon>
        <taxon>Kitasatospora</taxon>
    </lineage>
</organism>
<dbReference type="Proteomes" id="UP001596067">
    <property type="component" value="Unassembled WGS sequence"/>
</dbReference>
<feature type="chain" id="PRO_5046242674" evidence="1">
    <location>
        <begin position="32"/>
        <end position="117"/>
    </location>
</feature>
<dbReference type="InterPro" id="IPR036365">
    <property type="entry name" value="PGBD-like_sf"/>
</dbReference>
<dbReference type="Gene3D" id="1.10.101.10">
    <property type="entry name" value="PGBD-like superfamily/PGBD"/>
    <property type="match status" value="1"/>
</dbReference>
<keyword evidence="1" id="KW-0732">Signal</keyword>
<reference evidence="4" key="1">
    <citation type="journal article" date="2019" name="Int. J. Syst. Evol. Microbiol.">
        <title>The Global Catalogue of Microorganisms (GCM) 10K type strain sequencing project: providing services to taxonomists for standard genome sequencing and annotation.</title>
        <authorList>
            <consortium name="The Broad Institute Genomics Platform"/>
            <consortium name="The Broad Institute Genome Sequencing Center for Infectious Disease"/>
            <person name="Wu L."/>
            <person name="Ma J."/>
        </authorList>
    </citation>
    <scope>NUCLEOTIDE SEQUENCE [LARGE SCALE GENOMIC DNA]</scope>
    <source>
        <strain evidence="4">CGMCC 4.1469</strain>
    </source>
</reference>
<dbReference type="InterPro" id="IPR036366">
    <property type="entry name" value="PGBDSf"/>
</dbReference>
<dbReference type="EMBL" id="JBHSOD010000062">
    <property type="protein sequence ID" value="MFC5889704.1"/>
    <property type="molecule type" value="Genomic_DNA"/>
</dbReference>
<evidence type="ECO:0000313" key="4">
    <source>
        <dbReference type="Proteomes" id="UP001596067"/>
    </source>
</evidence>
<sequence length="117" mass="11821">MRTTPLAARTATAALALAAAIALGTTVPAAAAPRTTVLSVGVHSAAVADLQRQLNDQLGEIAPLETDGKFGPLTRDAVTWYQTCAGIDVDGVAGPQTRAALAANAGRKVDTVCVRNA</sequence>
<feature type="signal peptide" evidence="1">
    <location>
        <begin position="1"/>
        <end position="31"/>
    </location>
</feature>
<dbReference type="Pfam" id="PF01471">
    <property type="entry name" value="PG_binding_1"/>
    <property type="match status" value="1"/>
</dbReference>
<dbReference type="RefSeq" id="WP_345327639.1">
    <property type="nucleotide sequence ID" value="NZ_BAAAVH010000010.1"/>
</dbReference>
<protein>
    <submittedName>
        <fullName evidence="3">Peptidoglycan-binding domain-containing protein</fullName>
    </submittedName>
</protein>
<evidence type="ECO:0000259" key="2">
    <source>
        <dbReference type="Pfam" id="PF01471"/>
    </source>
</evidence>
<dbReference type="InterPro" id="IPR002477">
    <property type="entry name" value="Peptidoglycan-bd-like"/>
</dbReference>
<evidence type="ECO:0000313" key="3">
    <source>
        <dbReference type="EMBL" id="MFC5889704.1"/>
    </source>
</evidence>
<proteinExistence type="predicted"/>
<evidence type="ECO:0000256" key="1">
    <source>
        <dbReference type="SAM" id="SignalP"/>
    </source>
</evidence>
<name>A0ABW1FA11_9ACTN</name>
<accession>A0ABW1FA11</accession>
<dbReference type="SUPFAM" id="SSF47090">
    <property type="entry name" value="PGBD-like"/>
    <property type="match status" value="1"/>
</dbReference>
<comment type="caution">
    <text evidence="3">The sequence shown here is derived from an EMBL/GenBank/DDBJ whole genome shotgun (WGS) entry which is preliminary data.</text>
</comment>
<gene>
    <name evidence="3" type="ORF">ACFP0N_32530</name>
</gene>
<keyword evidence="4" id="KW-1185">Reference proteome</keyword>
<feature type="domain" description="Peptidoglycan binding-like" evidence="2">
    <location>
        <begin position="44"/>
        <end position="101"/>
    </location>
</feature>